<dbReference type="InterPro" id="IPR003587">
    <property type="entry name" value="Hint_dom_N"/>
</dbReference>
<name>A0A017TCC7_9BACT</name>
<dbReference type="Proteomes" id="UP000019678">
    <property type="component" value="Unassembled WGS sequence"/>
</dbReference>
<evidence type="ECO:0000313" key="3">
    <source>
        <dbReference type="EMBL" id="EYF06909.1"/>
    </source>
</evidence>
<protein>
    <recommendedName>
        <fullName evidence="2">Hint domain-containing protein</fullName>
    </recommendedName>
</protein>
<dbReference type="RefSeq" id="WP_044238653.1">
    <property type="nucleotide sequence ID" value="NZ_ASRX01000013.1"/>
</dbReference>
<sequence>MSKLSFRNLLGLVSLSILASACTISTEDAEEMPSPEVVREDASYMKMRFETAEKRTSLKLDLADDKQFRFMENRMRRAGITAKTAPEIVDRIMVAREKAIAMKAGVSGSSLEARALDAAGAAPESCDTFVFAQEVDDQHLKTQGRAGCINGLEYVYQDSYQFDANLNVLAFDYKESTGVDEPDGVADVELDTANPPVDQGVYADSFVFATKNGVDEAYYHMSALLVNAAAEAPVPVSINMGAPYDQNVDNEIRLCLERETEDPACDYKHRPWGACSGNAICDRNDNPAFPIYPAGTYNDDKLYMPMKGSSTPAAANSLKVDKASAWLTLSSPGDTTPAGGFCKADLTGAPQIRLQAFTAVRKGLVIDAFAPALGNANWPDHCVDHRQYVDLHVEVTTVDSVTGVQGPTFGFSSQKNADHISIWWGCMPPGTDITMADGNKLDIEKIVPGQKVLADEKGRMLTVVDVVQGSERHPLVRVVDSFGNAVSMTNTHPVPTVDARIIKAEDLMIGDRIQTADGVAVVAHVEKEDYEGAVYNLVLGTPEERAAMSAEETTMYANGVLVGDSQMQTLVKLRSDEAALAKRAESVPQWVRAGLPGIEKRREARGAR</sequence>
<gene>
    <name evidence="3" type="ORF">CAP_1167</name>
</gene>
<organism evidence="3 4">
    <name type="scientific">Chondromyces apiculatus DSM 436</name>
    <dbReference type="NCBI Taxonomy" id="1192034"/>
    <lineage>
        <taxon>Bacteria</taxon>
        <taxon>Pseudomonadati</taxon>
        <taxon>Myxococcota</taxon>
        <taxon>Polyangia</taxon>
        <taxon>Polyangiales</taxon>
        <taxon>Polyangiaceae</taxon>
        <taxon>Chondromyces</taxon>
    </lineage>
</organism>
<evidence type="ECO:0000313" key="4">
    <source>
        <dbReference type="Proteomes" id="UP000019678"/>
    </source>
</evidence>
<feature type="signal peptide" evidence="1">
    <location>
        <begin position="1"/>
        <end position="19"/>
    </location>
</feature>
<dbReference type="PROSITE" id="PS51257">
    <property type="entry name" value="PROKAR_LIPOPROTEIN"/>
    <property type="match status" value="1"/>
</dbReference>
<keyword evidence="1" id="KW-0732">Signal</keyword>
<dbReference type="STRING" id="1192034.CAP_1167"/>
<dbReference type="AlphaFoldDB" id="A0A017TCC7"/>
<dbReference type="InterPro" id="IPR036844">
    <property type="entry name" value="Hint_dom_sf"/>
</dbReference>
<dbReference type="OrthoDB" id="5521784at2"/>
<dbReference type="SUPFAM" id="SSF51294">
    <property type="entry name" value="Hedgehog/intein (Hint) domain"/>
    <property type="match status" value="1"/>
</dbReference>
<reference evidence="3 4" key="1">
    <citation type="submission" date="2013-05" db="EMBL/GenBank/DDBJ databases">
        <title>Genome assembly of Chondromyces apiculatus DSM 436.</title>
        <authorList>
            <person name="Sharma G."/>
            <person name="Khatri I."/>
            <person name="Kaur C."/>
            <person name="Mayilraj S."/>
            <person name="Subramanian S."/>
        </authorList>
    </citation>
    <scope>NUCLEOTIDE SEQUENCE [LARGE SCALE GENOMIC DNA]</scope>
    <source>
        <strain evidence="3 4">DSM 436</strain>
    </source>
</reference>
<dbReference type="GO" id="GO:0016539">
    <property type="term" value="P:intein-mediated protein splicing"/>
    <property type="evidence" value="ECO:0007669"/>
    <property type="project" value="InterPro"/>
</dbReference>
<comment type="caution">
    <text evidence="3">The sequence shown here is derived from an EMBL/GenBank/DDBJ whole genome shotgun (WGS) entry which is preliminary data.</text>
</comment>
<dbReference type="SMART" id="SM00306">
    <property type="entry name" value="HintN"/>
    <property type="match status" value="1"/>
</dbReference>
<evidence type="ECO:0000259" key="2">
    <source>
        <dbReference type="SMART" id="SM00306"/>
    </source>
</evidence>
<evidence type="ECO:0000256" key="1">
    <source>
        <dbReference type="SAM" id="SignalP"/>
    </source>
</evidence>
<feature type="domain" description="Hint" evidence="2">
    <location>
        <begin position="424"/>
        <end position="517"/>
    </location>
</feature>
<keyword evidence="4" id="KW-1185">Reference proteome</keyword>
<dbReference type="Gene3D" id="2.170.16.10">
    <property type="entry name" value="Hedgehog/Intein (Hint) domain"/>
    <property type="match status" value="1"/>
</dbReference>
<proteinExistence type="predicted"/>
<accession>A0A017TCC7</accession>
<dbReference type="eggNOG" id="COG1372">
    <property type="taxonomic scope" value="Bacteria"/>
</dbReference>
<feature type="chain" id="PRO_5001496512" description="Hint domain-containing protein" evidence="1">
    <location>
        <begin position="20"/>
        <end position="608"/>
    </location>
</feature>
<dbReference type="PROSITE" id="PS50817">
    <property type="entry name" value="INTEIN_N_TER"/>
    <property type="match status" value="1"/>
</dbReference>
<dbReference type="InterPro" id="IPR006141">
    <property type="entry name" value="Intein_N"/>
</dbReference>
<dbReference type="CDD" id="cd00081">
    <property type="entry name" value="Hint"/>
    <property type="match status" value="1"/>
</dbReference>
<dbReference type="EMBL" id="ASRX01000013">
    <property type="protein sequence ID" value="EYF06909.1"/>
    <property type="molecule type" value="Genomic_DNA"/>
</dbReference>